<dbReference type="SUPFAM" id="SSF46785">
    <property type="entry name" value="Winged helix' DNA-binding domain"/>
    <property type="match status" value="1"/>
</dbReference>
<comment type="caution">
    <text evidence="7">The sequence shown here is derived from an EMBL/GenBank/DDBJ whole genome shotgun (WGS) entry which is preliminary data.</text>
</comment>
<keyword evidence="8" id="KW-1185">Reference proteome</keyword>
<dbReference type="EMBL" id="CM004397">
    <property type="protein sequence ID" value="OAY36203.1"/>
    <property type="molecule type" value="Genomic_DNA"/>
</dbReference>
<dbReference type="GO" id="GO:0032259">
    <property type="term" value="P:methylation"/>
    <property type="evidence" value="ECO:0007669"/>
    <property type="project" value="UniProtKB-KW"/>
</dbReference>
<dbReference type="Gramene" id="Manes.11G003300.4.v8.1">
    <property type="protein sequence ID" value="Manes.11G003300.4.v8.1.CDS"/>
    <property type="gene ID" value="Manes.11G003300.v8.1"/>
</dbReference>
<feature type="domain" description="O-methyltransferase C-terminal" evidence="5">
    <location>
        <begin position="108"/>
        <end position="312"/>
    </location>
</feature>
<evidence type="ECO:0000256" key="3">
    <source>
        <dbReference type="ARBA" id="ARBA00022691"/>
    </source>
</evidence>
<dbReference type="SUPFAM" id="SSF53335">
    <property type="entry name" value="S-adenosyl-L-methionine-dependent methyltransferases"/>
    <property type="match status" value="1"/>
</dbReference>
<reference evidence="8" key="1">
    <citation type="journal article" date="2016" name="Nat. Biotechnol.">
        <title>Sequencing wild and cultivated cassava and related species reveals extensive interspecific hybridization and genetic diversity.</title>
        <authorList>
            <person name="Bredeson J.V."/>
            <person name="Lyons J.B."/>
            <person name="Prochnik S.E."/>
            <person name="Wu G.A."/>
            <person name="Ha C.M."/>
            <person name="Edsinger-Gonzales E."/>
            <person name="Grimwood J."/>
            <person name="Schmutz J."/>
            <person name="Rabbi I.Y."/>
            <person name="Egesi C."/>
            <person name="Nauluvula P."/>
            <person name="Lebot V."/>
            <person name="Ndunguru J."/>
            <person name="Mkamilo G."/>
            <person name="Bart R.S."/>
            <person name="Setter T.L."/>
            <person name="Gleadow R.M."/>
            <person name="Kulakow P."/>
            <person name="Ferguson M.E."/>
            <person name="Rounsley S."/>
            <person name="Rokhsar D.S."/>
        </authorList>
    </citation>
    <scope>NUCLEOTIDE SEQUENCE [LARGE SCALE GENOMIC DNA]</scope>
    <source>
        <strain evidence="8">cv. AM560-2</strain>
    </source>
</reference>
<dbReference type="PIRSF" id="PIRSF005739">
    <property type="entry name" value="O-mtase"/>
    <property type="match status" value="1"/>
</dbReference>
<dbReference type="Proteomes" id="UP000091857">
    <property type="component" value="Chromosome 11"/>
</dbReference>
<dbReference type="InterPro" id="IPR001077">
    <property type="entry name" value="COMT_C"/>
</dbReference>
<dbReference type="InterPro" id="IPR016461">
    <property type="entry name" value="COMT-like"/>
</dbReference>
<dbReference type="GO" id="GO:0008171">
    <property type="term" value="F:O-methyltransferase activity"/>
    <property type="evidence" value="ECO:0007669"/>
    <property type="project" value="InterPro"/>
</dbReference>
<dbReference type="PROSITE" id="PS51683">
    <property type="entry name" value="SAM_OMT_II"/>
    <property type="match status" value="1"/>
</dbReference>
<dbReference type="InterPro" id="IPR036388">
    <property type="entry name" value="WH-like_DNA-bd_sf"/>
</dbReference>
<evidence type="ECO:0000256" key="2">
    <source>
        <dbReference type="ARBA" id="ARBA00022679"/>
    </source>
</evidence>
<proteinExistence type="predicted"/>
<evidence type="ECO:0000313" key="7">
    <source>
        <dbReference type="EMBL" id="OAY36203.1"/>
    </source>
</evidence>
<dbReference type="InterPro" id="IPR036390">
    <property type="entry name" value="WH_DNA-bd_sf"/>
</dbReference>
<feature type="domain" description="O-methyltransferase dimerisation" evidence="6">
    <location>
        <begin position="19"/>
        <end position="86"/>
    </location>
</feature>
<keyword evidence="1" id="KW-0489">Methyltransferase</keyword>
<evidence type="ECO:0008006" key="9">
    <source>
        <dbReference type="Google" id="ProtNLM"/>
    </source>
</evidence>
<gene>
    <name evidence="7" type="ORF">MANES_11G003300v8</name>
</gene>
<dbReference type="Gene3D" id="3.40.50.150">
    <property type="entry name" value="Vaccinia Virus protein VP39"/>
    <property type="match status" value="1"/>
</dbReference>
<protein>
    <recommendedName>
        <fullName evidence="9">O-methyltransferase domain-containing protein</fullName>
    </recommendedName>
</protein>
<dbReference type="Pfam" id="PF08100">
    <property type="entry name" value="Dimerisation"/>
    <property type="match status" value="1"/>
</dbReference>
<keyword evidence="2" id="KW-0808">Transferase</keyword>
<feature type="active site" description="Proton acceptor" evidence="4">
    <location>
        <position position="237"/>
    </location>
</feature>
<organism evidence="7 8">
    <name type="scientific">Manihot esculenta</name>
    <name type="common">Cassava</name>
    <name type="synonym">Jatropha manihot</name>
    <dbReference type="NCBI Taxonomy" id="3983"/>
    <lineage>
        <taxon>Eukaryota</taxon>
        <taxon>Viridiplantae</taxon>
        <taxon>Streptophyta</taxon>
        <taxon>Embryophyta</taxon>
        <taxon>Tracheophyta</taxon>
        <taxon>Spermatophyta</taxon>
        <taxon>Magnoliopsida</taxon>
        <taxon>eudicotyledons</taxon>
        <taxon>Gunneridae</taxon>
        <taxon>Pentapetalae</taxon>
        <taxon>rosids</taxon>
        <taxon>fabids</taxon>
        <taxon>Malpighiales</taxon>
        <taxon>Euphorbiaceae</taxon>
        <taxon>Crotonoideae</taxon>
        <taxon>Manihoteae</taxon>
        <taxon>Manihot</taxon>
    </lineage>
</organism>
<dbReference type="InterPro" id="IPR012967">
    <property type="entry name" value="COMT_dimerisation"/>
</dbReference>
<evidence type="ECO:0000256" key="4">
    <source>
        <dbReference type="PIRSR" id="PIRSR005739-1"/>
    </source>
</evidence>
<dbReference type="InterPro" id="IPR029063">
    <property type="entry name" value="SAM-dependent_MTases_sf"/>
</dbReference>
<accession>A0A2C9UX10</accession>
<name>A0A2C9UX10_MANES</name>
<dbReference type="AlphaFoldDB" id="A0A2C9UX10"/>
<dbReference type="Pfam" id="PF00891">
    <property type="entry name" value="Methyltransf_2"/>
    <property type="match status" value="1"/>
</dbReference>
<dbReference type="PANTHER" id="PTHR11746">
    <property type="entry name" value="O-METHYLTRANSFERASE"/>
    <property type="match status" value="1"/>
</dbReference>
<dbReference type="Gene3D" id="1.10.10.10">
    <property type="entry name" value="Winged helix-like DNA-binding domain superfamily/Winged helix DNA-binding domain"/>
    <property type="match status" value="1"/>
</dbReference>
<evidence type="ECO:0000256" key="1">
    <source>
        <dbReference type="ARBA" id="ARBA00022603"/>
    </source>
</evidence>
<evidence type="ECO:0000313" key="8">
    <source>
        <dbReference type="Proteomes" id="UP000091857"/>
    </source>
</evidence>
<evidence type="ECO:0000259" key="5">
    <source>
        <dbReference type="Pfam" id="PF00891"/>
    </source>
</evidence>
<dbReference type="GO" id="GO:0046983">
    <property type="term" value="F:protein dimerization activity"/>
    <property type="evidence" value="ECO:0007669"/>
    <property type="project" value="InterPro"/>
</dbReference>
<sequence length="332" mass="36352">MAMTHGIDLSCEDSVENLLKLFDIIAQAGPLTAAEITAHLPTRNPDAPSMIDRLLRLLASYSLLTSSHGLIERRYGLSSTGQFFVRDNKHGVSMAAFPADAKALTEAWFYLKDSILEGGNPFERAHGVPMYKYISSDQESVKDFSKAMDSISSYIISKVLDSYNGFQGLKSLVDVGGGSGVAINMVISKYPSIAGINFDLPHVVKEAPPHLGVKHVGGDMLSGIPSADAIMMKDVLHNWSDEQCTKILKNCYDALPEGGKVIVVSHIMPRALDSSIATKYVCQLDVMMFLFPGGKQRTEEEFKDLAKATGFSRFQLICYVAYDAVGVMEFYK</sequence>
<keyword evidence="3" id="KW-0949">S-adenosyl-L-methionine</keyword>
<evidence type="ECO:0000259" key="6">
    <source>
        <dbReference type="Pfam" id="PF08100"/>
    </source>
</evidence>